<keyword evidence="8 15" id="KW-1133">Transmembrane helix</keyword>
<dbReference type="InterPro" id="IPR047282">
    <property type="entry name" value="ATNG"/>
</dbReference>
<dbReference type="GeneID" id="103548764"/>
<dbReference type="CDD" id="cd20318">
    <property type="entry name" value="FXYD2"/>
    <property type="match status" value="1"/>
</dbReference>
<dbReference type="InterPro" id="IPR000272">
    <property type="entry name" value="Ion-transport_regulator_FXYD"/>
</dbReference>
<evidence type="ECO:0000256" key="2">
    <source>
        <dbReference type="ARBA" id="ARBA00005948"/>
    </source>
</evidence>
<dbReference type="PANTHER" id="PTHR14132:SF3">
    <property type="entry name" value="SODIUM_POTASSIUM-TRANSPORTING ATPASE SUBUNIT GAMMA"/>
    <property type="match status" value="1"/>
</dbReference>
<comment type="subunit">
    <text evidence="14">Regulatory subunit of the sodium/potassium-transporting ATPase which is composed of a catalytic alpha subunit, an auxiliary non-catalytic beta subunit and an additional regulatory subunit.</text>
</comment>
<evidence type="ECO:0000256" key="14">
    <source>
        <dbReference type="ARBA" id="ARBA00034793"/>
    </source>
</evidence>
<comment type="similarity">
    <text evidence="2 15">Belongs to the FXYD family.</text>
</comment>
<keyword evidence="12" id="KW-0739">Sodium transport</keyword>
<keyword evidence="10 15" id="KW-0406">Ion transport</keyword>
<dbReference type="InterPro" id="IPR047297">
    <property type="entry name" value="FXYD_motif"/>
</dbReference>
<evidence type="ECO:0000256" key="1">
    <source>
        <dbReference type="ARBA" id="ARBA00004183"/>
    </source>
</evidence>
<keyword evidence="7" id="KW-0630">Potassium</keyword>
<keyword evidence="11 15" id="KW-0472">Membrane</keyword>
<feature type="transmembrane region" description="Helical" evidence="15">
    <location>
        <begin position="137"/>
        <end position="155"/>
    </location>
</feature>
<dbReference type="PROSITE" id="PS01310">
    <property type="entry name" value="FXYD"/>
    <property type="match status" value="1"/>
</dbReference>
<keyword evidence="3 15" id="KW-0813">Transport</keyword>
<accession>A0ABM4PQ35</accession>
<proteinExistence type="inferred from homology"/>
<dbReference type="RefSeq" id="XP_070479310.1">
    <property type="nucleotide sequence ID" value="XM_070623209.1"/>
</dbReference>
<evidence type="ECO:0000256" key="12">
    <source>
        <dbReference type="ARBA" id="ARBA00023201"/>
    </source>
</evidence>
<evidence type="ECO:0000256" key="3">
    <source>
        <dbReference type="ARBA" id="ARBA00022448"/>
    </source>
</evidence>
<keyword evidence="5" id="KW-0740">Sodium/potassium transport</keyword>
<evidence type="ECO:0000256" key="11">
    <source>
        <dbReference type="ARBA" id="ARBA00023136"/>
    </source>
</evidence>
<dbReference type="Pfam" id="PF02038">
    <property type="entry name" value="ATP1G1_PLM_MAT8"/>
    <property type="match status" value="1"/>
</dbReference>
<evidence type="ECO:0000256" key="8">
    <source>
        <dbReference type="ARBA" id="ARBA00022989"/>
    </source>
</evidence>
<evidence type="ECO:0000256" key="5">
    <source>
        <dbReference type="ARBA" id="ARBA00022607"/>
    </source>
</evidence>
<comment type="function">
    <text evidence="13">May be involved in forming the receptor site for cardiac glycoside binding or may modulate the transport function of the sodium ATPase.</text>
</comment>
<evidence type="ECO:0000256" key="7">
    <source>
        <dbReference type="ARBA" id="ARBA00022958"/>
    </source>
</evidence>
<evidence type="ECO:0000313" key="16">
    <source>
        <dbReference type="Proteomes" id="UP001652662"/>
    </source>
</evidence>
<name>A0ABM4PQ35_EQUPR</name>
<dbReference type="Proteomes" id="UP001652662">
    <property type="component" value="Chromosome 6"/>
</dbReference>
<evidence type="ECO:0000313" key="17">
    <source>
        <dbReference type="RefSeq" id="XP_070479310.1"/>
    </source>
</evidence>
<gene>
    <name evidence="17" type="primary">FXYD2</name>
</gene>
<dbReference type="Gene3D" id="1.20.5.780">
    <property type="entry name" value="Single helix bin"/>
    <property type="match status" value="1"/>
</dbReference>
<keyword evidence="4" id="KW-0633">Potassium transport</keyword>
<comment type="subcellular location">
    <subcellularLocation>
        <location evidence="1">Membrane</location>
        <topology evidence="1">Single-pass type III membrane protein</topology>
    </subcellularLocation>
</comment>
<evidence type="ECO:0000256" key="6">
    <source>
        <dbReference type="ARBA" id="ARBA00022692"/>
    </source>
</evidence>
<evidence type="ECO:0000256" key="13">
    <source>
        <dbReference type="ARBA" id="ARBA00034654"/>
    </source>
</evidence>
<keyword evidence="6 15" id="KW-0812">Transmembrane</keyword>
<evidence type="ECO:0000256" key="15">
    <source>
        <dbReference type="RuleBase" id="RU364131"/>
    </source>
</evidence>
<sequence>MQLRSDLGQESELSRGFCLLSSCEPTPGGQIGVRIMKSASVRTSSSRQFTYVISVPTTLRGALGCLDGTGCGTSPLEERGQRGGCSLLCSDSQLPLPQVPGGGTQPAAPAMDRWYLGGSPKGDVDPFYYDYETVRNGGLIFAALAFLVGLLILLGKRLRCGAKKQHRQVNEDEL</sequence>
<reference evidence="17" key="1">
    <citation type="submission" date="2025-08" db="UniProtKB">
        <authorList>
            <consortium name="RefSeq"/>
        </authorList>
    </citation>
    <scope>IDENTIFICATION</scope>
    <source>
        <tissue evidence="17">Blood</tissue>
    </source>
</reference>
<protein>
    <recommendedName>
        <fullName evidence="15">FXYD domain-containing ion transport regulator</fullName>
    </recommendedName>
</protein>
<keyword evidence="16" id="KW-1185">Reference proteome</keyword>
<evidence type="ECO:0000256" key="9">
    <source>
        <dbReference type="ARBA" id="ARBA00023053"/>
    </source>
</evidence>
<evidence type="ECO:0000256" key="4">
    <source>
        <dbReference type="ARBA" id="ARBA00022538"/>
    </source>
</evidence>
<keyword evidence="9" id="KW-0915">Sodium</keyword>
<organism evidence="16 17">
    <name type="scientific">Equus przewalskii</name>
    <name type="common">Przewalski's horse</name>
    <name type="synonym">Equus caballus przewalskii</name>
    <dbReference type="NCBI Taxonomy" id="9798"/>
    <lineage>
        <taxon>Eukaryota</taxon>
        <taxon>Metazoa</taxon>
        <taxon>Chordata</taxon>
        <taxon>Craniata</taxon>
        <taxon>Vertebrata</taxon>
        <taxon>Euteleostomi</taxon>
        <taxon>Mammalia</taxon>
        <taxon>Eutheria</taxon>
        <taxon>Laurasiatheria</taxon>
        <taxon>Perissodactyla</taxon>
        <taxon>Equidae</taxon>
        <taxon>Equus</taxon>
    </lineage>
</organism>
<dbReference type="PANTHER" id="PTHR14132">
    <property type="entry name" value="SODIUM/POTASSIUM-TRANSPORTING ATPASE SUBUNIT GAMMA"/>
    <property type="match status" value="1"/>
</dbReference>
<evidence type="ECO:0000256" key="10">
    <source>
        <dbReference type="ARBA" id="ARBA00023065"/>
    </source>
</evidence>